<reference evidence="2" key="1">
    <citation type="journal article" date="2022" name="Mol. Ecol. Resour.">
        <title>The genomes of chicory, endive, great burdock and yacon provide insights into Asteraceae palaeo-polyploidization history and plant inulin production.</title>
        <authorList>
            <person name="Fan W."/>
            <person name="Wang S."/>
            <person name="Wang H."/>
            <person name="Wang A."/>
            <person name="Jiang F."/>
            <person name="Liu H."/>
            <person name="Zhao H."/>
            <person name="Xu D."/>
            <person name="Zhang Y."/>
        </authorList>
    </citation>
    <scope>NUCLEOTIDE SEQUENCE [LARGE SCALE GENOMIC DNA]</scope>
    <source>
        <strain evidence="2">cv. Yunnan</strain>
    </source>
</reference>
<sequence>MSRLLSLLAEMDRVGSGRHVNAFVYSEFSLEINFFGHVIALDTCLTRFRGDNQGLSDNRYFFPFWVEKLKRFIPRISDAFSKHEQASPDTACYYGCGNTPSETAPQLRLACGDHSRQKGASLRSGHDSSSFGNDKI</sequence>
<evidence type="ECO:0000313" key="2">
    <source>
        <dbReference type="Proteomes" id="UP001056120"/>
    </source>
</evidence>
<dbReference type="EMBL" id="CM042037">
    <property type="protein sequence ID" value="KAI3742897.1"/>
    <property type="molecule type" value="Genomic_DNA"/>
</dbReference>
<organism evidence="1 2">
    <name type="scientific">Smallanthus sonchifolius</name>
    <dbReference type="NCBI Taxonomy" id="185202"/>
    <lineage>
        <taxon>Eukaryota</taxon>
        <taxon>Viridiplantae</taxon>
        <taxon>Streptophyta</taxon>
        <taxon>Embryophyta</taxon>
        <taxon>Tracheophyta</taxon>
        <taxon>Spermatophyta</taxon>
        <taxon>Magnoliopsida</taxon>
        <taxon>eudicotyledons</taxon>
        <taxon>Gunneridae</taxon>
        <taxon>Pentapetalae</taxon>
        <taxon>asterids</taxon>
        <taxon>campanulids</taxon>
        <taxon>Asterales</taxon>
        <taxon>Asteraceae</taxon>
        <taxon>Asteroideae</taxon>
        <taxon>Heliantheae alliance</taxon>
        <taxon>Millerieae</taxon>
        <taxon>Smallanthus</taxon>
    </lineage>
</organism>
<evidence type="ECO:0000313" key="1">
    <source>
        <dbReference type="EMBL" id="KAI3742897.1"/>
    </source>
</evidence>
<gene>
    <name evidence="1" type="ORF">L1987_60595</name>
</gene>
<name>A0ACB9D8J0_9ASTR</name>
<comment type="caution">
    <text evidence="1">The sequence shown here is derived from an EMBL/GenBank/DDBJ whole genome shotgun (WGS) entry which is preliminary data.</text>
</comment>
<dbReference type="Proteomes" id="UP001056120">
    <property type="component" value="Linkage Group LG20"/>
</dbReference>
<keyword evidence="2" id="KW-1185">Reference proteome</keyword>
<accession>A0ACB9D8J0</accession>
<reference evidence="1 2" key="2">
    <citation type="journal article" date="2022" name="Mol. Ecol. Resour.">
        <title>The genomes of chicory, endive, great burdock and yacon provide insights into Asteraceae paleo-polyploidization history and plant inulin production.</title>
        <authorList>
            <person name="Fan W."/>
            <person name="Wang S."/>
            <person name="Wang H."/>
            <person name="Wang A."/>
            <person name="Jiang F."/>
            <person name="Liu H."/>
            <person name="Zhao H."/>
            <person name="Xu D."/>
            <person name="Zhang Y."/>
        </authorList>
    </citation>
    <scope>NUCLEOTIDE SEQUENCE [LARGE SCALE GENOMIC DNA]</scope>
    <source>
        <strain evidence="2">cv. Yunnan</strain>
        <tissue evidence="1">Leaves</tissue>
    </source>
</reference>
<proteinExistence type="predicted"/>
<protein>
    <submittedName>
        <fullName evidence="1">Uncharacterized protein</fullName>
    </submittedName>
</protein>